<dbReference type="EMBL" id="CM026433">
    <property type="protein sequence ID" value="KAG0553832.1"/>
    <property type="molecule type" value="Genomic_DNA"/>
</dbReference>
<sequence>MFPSMLLCYYLITSISVQGQCLGYAPLRGAAYNEAVGFCGRSSPPTLVMNHGVGF</sequence>
<dbReference type="AlphaFoldDB" id="A0A8T0G987"/>
<protein>
    <submittedName>
        <fullName evidence="2">Uncharacterized protein</fullName>
    </submittedName>
</protein>
<proteinExistence type="predicted"/>
<accession>A0A8T0G987</accession>
<comment type="caution">
    <text evidence="2">The sequence shown here is derived from an EMBL/GenBank/DDBJ whole genome shotgun (WGS) entry which is preliminary data.</text>
</comment>
<feature type="chain" id="PRO_5035730976" evidence="1">
    <location>
        <begin position="20"/>
        <end position="55"/>
    </location>
</feature>
<keyword evidence="3" id="KW-1185">Reference proteome</keyword>
<organism evidence="2 3">
    <name type="scientific">Ceratodon purpureus</name>
    <name type="common">Fire moss</name>
    <name type="synonym">Dicranum purpureum</name>
    <dbReference type="NCBI Taxonomy" id="3225"/>
    <lineage>
        <taxon>Eukaryota</taxon>
        <taxon>Viridiplantae</taxon>
        <taxon>Streptophyta</taxon>
        <taxon>Embryophyta</taxon>
        <taxon>Bryophyta</taxon>
        <taxon>Bryophytina</taxon>
        <taxon>Bryopsida</taxon>
        <taxon>Dicranidae</taxon>
        <taxon>Pseudoditrichales</taxon>
        <taxon>Ditrichaceae</taxon>
        <taxon>Ceratodon</taxon>
    </lineage>
</organism>
<dbReference type="Proteomes" id="UP000822688">
    <property type="component" value="Chromosome 12"/>
</dbReference>
<feature type="signal peptide" evidence="1">
    <location>
        <begin position="1"/>
        <end position="19"/>
    </location>
</feature>
<gene>
    <name evidence="2" type="ORF">KC19_12G042400</name>
</gene>
<evidence type="ECO:0000313" key="3">
    <source>
        <dbReference type="Proteomes" id="UP000822688"/>
    </source>
</evidence>
<evidence type="ECO:0000256" key="1">
    <source>
        <dbReference type="SAM" id="SignalP"/>
    </source>
</evidence>
<keyword evidence="1" id="KW-0732">Signal</keyword>
<reference evidence="2" key="1">
    <citation type="submission" date="2020-06" db="EMBL/GenBank/DDBJ databases">
        <title>WGS assembly of Ceratodon purpureus strain R40.</title>
        <authorList>
            <person name="Carey S.B."/>
            <person name="Jenkins J."/>
            <person name="Shu S."/>
            <person name="Lovell J.T."/>
            <person name="Sreedasyam A."/>
            <person name="Maumus F."/>
            <person name="Tiley G.P."/>
            <person name="Fernandez-Pozo N."/>
            <person name="Barry K."/>
            <person name="Chen C."/>
            <person name="Wang M."/>
            <person name="Lipzen A."/>
            <person name="Daum C."/>
            <person name="Saski C.A."/>
            <person name="Payton A.C."/>
            <person name="Mcbreen J.C."/>
            <person name="Conrad R.E."/>
            <person name="Kollar L.M."/>
            <person name="Olsson S."/>
            <person name="Huttunen S."/>
            <person name="Landis J.B."/>
            <person name="Wickett N.J."/>
            <person name="Johnson M.G."/>
            <person name="Rensing S.A."/>
            <person name="Grimwood J."/>
            <person name="Schmutz J."/>
            <person name="Mcdaniel S.F."/>
        </authorList>
    </citation>
    <scope>NUCLEOTIDE SEQUENCE</scope>
    <source>
        <strain evidence="2">R40</strain>
    </source>
</reference>
<name>A0A8T0G987_CERPU</name>
<evidence type="ECO:0000313" key="2">
    <source>
        <dbReference type="EMBL" id="KAG0553832.1"/>
    </source>
</evidence>